<sequence>QIIPVPAMKSIPRIASCFISATIKRCAPVHSSTSNSASSRISVAMPGSPVAPSKW</sequence>
<organism evidence="2 3">
    <name type="scientific">Cystoisospora suis</name>
    <dbReference type="NCBI Taxonomy" id="483139"/>
    <lineage>
        <taxon>Eukaryota</taxon>
        <taxon>Sar</taxon>
        <taxon>Alveolata</taxon>
        <taxon>Apicomplexa</taxon>
        <taxon>Conoidasida</taxon>
        <taxon>Coccidia</taxon>
        <taxon>Eucoccidiorida</taxon>
        <taxon>Eimeriorina</taxon>
        <taxon>Sarcocystidae</taxon>
        <taxon>Cystoisospora</taxon>
    </lineage>
</organism>
<name>A0A2C6KVL1_9APIC</name>
<feature type="non-terminal residue" evidence="2">
    <location>
        <position position="1"/>
    </location>
</feature>
<dbReference type="VEuPathDB" id="ToxoDB:CSUI_006003"/>
<gene>
    <name evidence="2" type="ORF">CSUI_006003</name>
</gene>
<dbReference type="Proteomes" id="UP000221165">
    <property type="component" value="Unassembled WGS sequence"/>
</dbReference>
<comment type="caution">
    <text evidence="2">The sequence shown here is derived from an EMBL/GenBank/DDBJ whole genome shotgun (WGS) entry which is preliminary data.</text>
</comment>
<keyword evidence="3" id="KW-1185">Reference proteome</keyword>
<feature type="region of interest" description="Disordered" evidence="1">
    <location>
        <begin position="31"/>
        <end position="55"/>
    </location>
</feature>
<evidence type="ECO:0000313" key="3">
    <source>
        <dbReference type="Proteomes" id="UP000221165"/>
    </source>
</evidence>
<feature type="compositionally biased region" description="Low complexity" evidence="1">
    <location>
        <begin position="31"/>
        <end position="42"/>
    </location>
</feature>
<dbReference type="GeneID" id="94429379"/>
<dbReference type="RefSeq" id="XP_067921855.1">
    <property type="nucleotide sequence ID" value="XM_068066168.1"/>
</dbReference>
<dbReference type="EMBL" id="MIGC01002993">
    <property type="protein sequence ID" value="PHJ20164.1"/>
    <property type="molecule type" value="Genomic_DNA"/>
</dbReference>
<evidence type="ECO:0000256" key="1">
    <source>
        <dbReference type="SAM" id="MobiDB-lite"/>
    </source>
</evidence>
<protein>
    <submittedName>
        <fullName evidence="2">Uncharacterized protein</fullName>
    </submittedName>
</protein>
<dbReference type="AlphaFoldDB" id="A0A2C6KVL1"/>
<accession>A0A2C6KVL1</accession>
<proteinExistence type="predicted"/>
<evidence type="ECO:0000313" key="2">
    <source>
        <dbReference type="EMBL" id="PHJ20164.1"/>
    </source>
</evidence>
<reference evidence="2 3" key="1">
    <citation type="journal article" date="2017" name="Int. J. Parasitol.">
        <title>The genome of the protozoan parasite Cystoisospora suis and a reverse vaccinology approach to identify vaccine candidates.</title>
        <authorList>
            <person name="Palmieri N."/>
            <person name="Shrestha A."/>
            <person name="Ruttkowski B."/>
            <person name="Beck T."/>
            <person name="Vogl C."/>
            <person name="Tomley F."/>
            <person name="Blake D.P."/>
            <person name="Joachim A."/>
        </authorList>
    </citation>
    <scope>NUCLEOTIDE SEQUENCE [LARGE SCALE GENOMIC DNA]</scope>
    <source>
        <strain evidence="2 3">Wien I</strain>
    </source>
</reference>